<dbReference type="EMBL" id="NAJP01000166">
    <property type="protein sequence ID" value="TKA25043.1"/>
    <property type="molecule type" value="Genomic_DNA"/>
</dbReference>
<dbReference type="AlphaFoldDB" id="A0A4U0TS61"/>
<evidence type="ECO:0000259" key="2">
    <source>
        <dbReference type="Pfam" id="PF00248"/>
    </source>
</evidence>
<dbReference type="STRING" id="329885.A0A4U0TS61"/>
<dbReference type="SUPFAM" id="SSF51430">
    <property type="entry name" value="NAD(P)-linked oxidoreductase"/>
    <property type="match status" value="1"/>
</dbReference>
<dbReference type="InterPro" id="IPR023210">
    <property type="entry name" value="NADP_OxRdtase_dom"/>
</dbReference>
<dbReference type="FunFam" id="3.20.20.100:FF:000045">
    <property type="entry name" value="Aldo-keto reductase (AKR), putative"/>
    <property type="match status" value="1"/>
</dbReference>
<organism evidence="3 4">
    <name type="scientific">Friedmanniomyces endolithicus</name>
    <dbReference type="NCBI Taxonomy" id="329885"/>
    <lineage>
        <taxon>Eukaryota</taxon>
        <taxon>Fungi</taxon>
        <taxon>Dikarya</taxon>
        <taxon>Ascomycota</taxon>
        <taxon>Pezizomycotina</taxon>
        <taxon>Dothideomycetes</taxon>
        <taxon>Dothideomycetidae</taxon>
        <taxon>Mycosphaerellales</taxon>
        <taxon>Teratosphaeriaceae</taxon>
        <taxon>Friedmanniomyces</taxon>
    </lineage>
</organism>
<evidence type="ECO:0000313" key="3">
    <source>
        <dbReference type="EMBL" id="TKA25043.1"/>
    </source>
</evidence>
<dbReference type="PANTHER" id="PTHR43827">
    <property type="entry name" value="2,5-DIKETO-D-GLUCONIC ACID REDUCTASE"/>
    <property type="match status" value="1"/>
</dbReference>
<evidence type="ECO:0000256" key="1">
    <source>
        <dbReference type="ARBA" id="ARBA00023002"/>
    </source>
</evidence>
<name>A0A4U0TS61_9PEZI</name>
<feature type="domain" description="NADP-dependent oxidoreductase" evidence="2">
    <location>
        <begin position="21"/>
        <end position="208"/>
    </location>
</feature>
<dbReference type="InterPro" id="IPR020471">
    <property type="entry name" value="AKR"/>
</dbReference>
<dbReference type="Gene3D" id="3.20.20.100">
    <property type="entry name" value="NADP-dependent oxidoreductase domain"/>
    <property type="match status" value="1"/>
</dbReference>
<dbReference type="Proteomes" id="UP000310066">
    <property type="component" value="Unassembled WGS sequence"/>
</dbReference>
<dbReference type="Pfam" id="PF00248">
    <property type="entry name" value="Aldo_ket_red"/>
    <property type="match status" value="1"/>
</dbReference>
<keyword evidence="1" id="KW-0560">Oxidoreductase</keyword>
<evidence type="ECO:0000313" key="4">
    <source>
        <dbReference type="Proteomes" id="UP000310066"/>
    </source>
</evidence>
<sequence length="297" mass="33038">MCTTMTATKAGRMPALIYGTAWKKDNTRELVRQALTTGFRGIDTAAQPKHYREDLVGRGIADAMRQNGINREDLYIQTKYTSLDGHDRSNMPYDAKSSISEQVRASVASSLRHFAPTAEHAEQVYIDCLVLHSPLPTQSQTFEAWQAMESFVPKHVRTIGISNVYHLPILTALYESASVKPTVVQNRFYRDTGYDREIRAFCKDKGMTYQSFWTLTANPDLLRSHVVNHIAACVGVSRPVALYGLVLSLGNISILDGTTSVEHMKDDLKGVHAVQSWLVGNDGQAVEVCKNFAALLE</sequence>
<protein>
    <recommendedName>
        <fullName evidence="2">NADP-dependent oxidoreductase domain-containing protein</fullName>
    </recommendedName>
</protein>
<accession>A0A4U0TS61</accession>
<reference evidence="3 4" key="1">
    <citation type="submission" date="2017-03" db="EMBL/GenBank/DDBJ databases">
        <title>Genomes of endolithic fungi from Antarctica.</title>
        <authorList>
            <person name="Coleine C."/>
            <person name="Masonjones S."/>
            <person name="Stajich J.E."/>
        </authorList>
    </citation>
    <scope>NUCLEOTIDE SEQUENCE [LARGE SCALE GENOMIC DNA]</scope>
    <source>
        <strain evidence="3 4">CCFEE 5311</strain>
    </source>
</reference>
<comment type="caution">
    <text evidence="3">The sequence shown here is derived from an EMBL/GenBank/DDBJ whole genome shotgun (WGS) entry which is preliminary data.</text>
</comment>
<dbReference type="OrthoDB" id="5357513at2759"/>
<dbReference type="GO" id="GO:0016491">
    <property type="term" value="F:oxidoreductase activity"/>
    <property type="evidence" value="ECO:0007669"/>
    <property type="project" value="UniProtKB-KW"/>
</dbReference>
<dbReference type="PANTHER" id="PTHR43827:SF8">
    <property type="entry name" value="ALDO_KETO REDUCTASE FAMILY PROTEIN"/>
    <property type="match status" value="1"/>
</dbReference>
<dbReference type="InterPro" id="IPR036812">
    <property type="entry name" value="NAD(P)_OxRdtase_dom_sf"/>
</dbReference>
<dbReference type="CDD" id="cd19071">
    <property type="entry name" value="AKR_AKR1-5-like"/>
    <property type="match status" value="1"/>
</dbReference>
<proteinExistence type="predicted"/>
<gene>
    <name evidence="3" type="ORF">B0A54_17462</name>
</gene>